<organism evidence="2">
    <name type="scientific">Enoplochiton echinatus</name>
    <dbReference type="NCBI Taxonomy" id="3244015"/>
    <lineage>
        <taxon>Eukaryota</taxon>
        <taxon>Metazoa</taxon>
        <taxon>Spiralia</taxon>
        <taxon>Lophotrochozoa</taxon>
        <taxon>Mollusca</taxon>
        <taxon>Polyplacophora</taxon>
        <taxon>Neoloricata</taxon>
        <taxon>Chitonida</taxon>
        <taxon>Chitonina</taxon>
        <taxon>Chitonidae</taxon>
        <taxon>Acanthopleurinae</taxon>
        <taxon>Enoplochiton</taxon>
    </lineage>
</organism>
<accession>A0A6H1PH15</accession>
<keyword evidence="1" id="KW-0812">Transmembrane</keyword>
<keyword evidence="1" id="KW-1133">Transmembrane helix</keyword>
<geneLocation type="mitochondrion" evidence="2"/>
<dbReference type="EMBL" id="MN864062">
    <property type="protein sequence ID" value="QIZ12662.1"/>
    <property type="molecule type" value="Genomic_DNA"/>
</dbReference>
<reference evidence="2" key="1">
    <citation type="journal article" date="2020" name="BMC Evol. Biol.">
        <title>A mitogenomic phylogeny of chitons (Mollusca: Polyplacophora).</title>
        <authorList>
            <person name="Irisarri I."/>
            <person name="Uribe J.E."/>
            <person name="Eernisse D.J."/>
            <person name="Zardoya R."/>
        </authorList>
    </citation>
    <scope>NUCLEOTIDE SEQUENCE</scope>
</reference>
<gene>
    <name evidence="2" type="primary">ATP8</name>
</gene>
<proteinExistence type="predicted"/>
<sequence>MPQLAPLNWIFLILFFWSMVIYIMISFWWIKSKHYTITKSFKKDLNNKKSWAW</sequence>
<keyword evidence="2" id="KW-0496">Mitochondrion</keyword>
<evidence type="ECO:0000256" key="1">
    <source>
        <dbReference type="SAM" id="Phobius"/>
    </source>
</evidence>
<name>A0A6H1PH15_9MOLL</name>
<protein>
    <submittedName>
        <fullName evidence="2">ATP synthase F0 subunit 8</fullName>
    </submittedName>
</protein>
<evidence type="ECO:0000313" key="2">
    <source>
        <dbReference type="EMBL" id="QIZ12662.1"/>
    </source>
</evidence>
<feature type="transmembrane region" description="Helical" evidence="1">
    <location>
        <begin position="6"/>
        <end position="30"/>
    </location>
</feature>
<dbReference type="AlphaFoldDB" id="A0A6H1PH15"/>
<keyword evidence="1" id="KW-0472">Membrane</keyword>